<evidence type="ECO:0000256" key="8">
    <source>
        <dbReference type="ARBA" id="ARBA00023306"/>
    </source>
</evidence>
<dbReference type="AlphaFoldDB" id="A0A1K0IPG7"/>
<sequence>MDSPAHPPSPPAPGLVATLPTPLEQLWLPPALSGRDGSNRAPTTGTRIAATDDLTAVTAWLARYADSAATLSAYRREVERLMLWAVLQRGKPLSSLTHEDLLLYERFLADPQPAARWVLAGSKKLARNHPDWRPFAGALSPASVRHAMVILNALFAWLTEAGYLAGNPLALARRRRAPSRPRITRYLSHELWATVKETVEAMPVGTVRERLHAARCRWVLTVLYLGGLRAAEVTGTPMGAFFCRRDGSGVERWWLEVTGKGNQTRLVPASDELVAELARYRRANDLPPTPQLGEALPLVLPVIGRDTGREGREKALSRGALHLILKEVFGMAAARLRARGPEWEGQAAVLASASAHWLRHTAGSHMTDQQVDLRYVRDNFGHASIATTSGYLHSEEDARHQATQERHRIGWGAPKKEER</sequence>
<keyword evidence="4" id="KW-0159">Chromosome partition</keyword>
<evidence type="ECO:0000256" key="9">
    <source>
        <dbReference type="PROSITE-ProRule" id="PRU01248"/>
    </source>
</evidence>
<dbReference type="GO" id="GO:0005737">
    <property type="term" value="C:cytoplasm"/>
    <property type="evidence" value="ECO:0007669"/>
    <property type="project" value="UniProtKB-SubCell"/>
</dbReference>
<accession>A0A1K0IPG7</accession>
<evidence type="ECO:0000256" key="4">
    <source>
        <dbReference type="ARBA" id="ARBA00022829"/>
    </source>
</evidence>
<feature type="region of interest" description="Disordered" evidence="10">
    <location>
        <begin position="391"/>
        <end position="419"/>
    </location>
</feature>
<dbReference type="GO" id="GO:0003677">
    <property type="term" value="F:DNA binding"/>
    <property type="evidence" value="ECO:0007669"/>
    <property type="project" value="UniProtKB-UniRule"/>
</dbReference>
<dbReference type="GO" id="GO:0007059">
    <property type="term" value="P:chromosome segregation"/>
    <property type="evidence" value="ECO:0007669"/>
    <property type="project" value="UniProtKB-KW"/>
</dbReference>
<keyword evidence="6 9" id="KW-0238">DNA-binding</keyword>
<feature type="domain" description="Tyr recombinase" evidence="11">
    <location>
        <begin position="182"/>
        <end position="406"/>
    </location>
</feature>
<dbReference type="PANTHER" id="PTHR30349">
    <property type="entry name" value="PHAGE INTEGRASE-RELATED"/>
    <property type="match status" value="1"/>
</dbReference>
<organism evidence="13">
    <name type="scientific">Cupriavidus necator</name>
    <name type="common">Alcaligenes eutrophus</name>
    <name type="synonym">Ralstonia eutropha</name>
    <dbReference type="NCBI Taxonomy" id="106590"/>
    <lineage>
        <taxon>Bacteria</taxon>
        <taxon>Pseudomonadati</taxon>
        <taxon>Pseudomonadota</taxon>
        <taxon>Betaproteobacteria</taxon>
        <taxon>Burkholderiales</taxon>
        <taxon>Burkholderiaceae</taxon>
        <taxon>Cupriavidus</taxon>
    </lineage>
</organism>
<dbReference type="GO" id="GO:0015074">
    <property type="term" value="P:DNA integration"/>
    <property type="evidence" value="ECO:0007669"/>
    <property type="project" value="UniProtKB-KW"/>
</dbReference>
<evidence type="ECO:0000256" key="1">
    <source>
        <dbReference type="ARBA" id="ARBA00004496"/>
    </source>
</evidence>
<evidence type="ECO:0000313" key="13">
    <source>
        <dbReference type="EMBL" id="SCU93043.1"/>
    </source>
</evidence>
<dbReference type="InterPro" id="IPR002104">
    <property type="entry name" value="Integrase_catalytic"/>
</dbReference>
<dbReference type="Gene3D" id="1.10.443.10">
    <property type="entry name" value="Intergrase catalytic core"/>
    <property type="match status" value="1"/>
</dbReference>
<keyword evidence="3" id="KW-0132">Cell division</keyword>
<dbReference type="InterPro" id="IPR013762">
    <property type="entry name" value="Integrase-like_cat_sf"/>
</dbReference>
<evidence type="ECO:0000256" key="5">
    <source>
        <dbReference type="ARBA" id="ARBA00022908"/>
    </source>
</evidence>
<dbReference type="Pfam" id="PF00589">
    <property type="entry name" value="Phage_integrase"/>
    <property type="match status" value="1"/>
</dbReference>
<dbReference type="RefSeq" id="WP_340529288.1">
    <property type="nucleotide sequence ID" value="NZ_FMSH01000465.1"/>
</dbReference>
<dbReference type="GO" id="GO:0006310">
    <property type="term" value="P:DNA recombination"/>
    <property type="evidence" value="ECO:0007669"/>
    <property type="project" value="UniProtKB-KW"/>
</dbReference>
<reference evidence="13" key="1">
    <citation type="submission" date="2016-09" db="EMBL/GenBank/DDBJ databases">
        <authorList>
            <person name="Capua I."/>
            <person name="De Benedictis P."/>
            <person name="Joannis T."/>
            <person name="Lombin L.H."/>
            <person name="Cattoli G."/>
        </authorList>
    </citation>
    <scope>NUCLEOTIDE SEQUENCE</scope>
    <source>
        <strain evidence="13">B9</strain>
    </source>
</reference>
<dbReference type="InterPro" id="IPR044068">
    <property type="entry name" value="CB"/>
</dbReference>
<evidence type="ECO:0000256" key="10">
    <source>
        <dbReference type="SAM" id="MobiDB-lite"/>
    </source>
</evidence>
<feature type="compositionally biased region" description="Basic and acidic residues" evidence="10">
    <location>
        <begin position="393"/>
        <end position="419"/>
    </location>
</feature>
<proteinExistence type="predicted"/>
<evidence type="ECO:0000256" key="3">
    <source>
        <dbReference type="ARBA" id="ARBA00022618"/>
    </source>
</evidence>
<dbReference type="PROSITE" id="PS51900">
    <property type="entry name" value="CB"/>
    <property type="match status" value="1"/>
</dbReference>
<keyword evidence="8" id="KW-0131">Cell cycle</keyword>
<protein>
    <submittedName>
        <fullName evidence="13">Integrase</fullName>
    </submittedName>
</protein>
<name>A0A1K0IPG7_CUPNE</name>
<keyword evidence="5" id="KW-0229">DNA integration</keyword>
<keyword evidence="2" id="KW-0963">Cytoplasm</keyword>
<evidence type="ECO:0000256" key="2">
    <source>
        <dbReference type="ARBA" id="ARBA00022490"/>
    </source>
</evidence>
<evidence type="ECO:0000259" key="11">
    <source>
        <dbReference type="PROSITE" id="PS51898"/>
    </source>
</evidence>
<dbReference type="SUPFAM" id="SSF56349">
    <property type="entry name" value="DNA breaking-rejoining enzymes"/>
    <property type="match status" value="1"/>
</dbReference>
<dbReference type="InterPro" id="IPR011010">
    <property type="entry name" value="DNA_brk_join_enz"/>
</dbReference>
<dbReference type="GO" id="GO:0051301">
    <property type="term" value="P:cell division"/>
    <property type="evidence" value="ECO:0007669"/>
    <property type="project" value="UniProtKB-KW"/>
</dbReference>
<dbReference type="PANTHER" id="PTHR30349:SF77">
    <property type="entry name" value="TYROSINE RECOMBINASE XERC"/>
    <property type="match status" value="1"/>
</dbReference>
<dbReference type="Gene3D" id="1.10.150.130">
    <property type="match status" value="1"/>
</dbReference>
<dbReference type="EMBL" id="FMSH01000465">
    <property type="protein sequence ID" value="SCU93043.1"/>
    <property type="molecule type" value="Genomic_DNA"/>
</dbReference>
<dbReference type="InterPro" id="IPR050090">
    <property type="entry name" value="Tyrosine_recombinase_XerCD"/>
</dbReference>
<gene>
    <name evidence="13" type="ORF">CNECB9_5170002</name>
</gene>
<dbReference type="InterPro" id="IPR010998">
    <property type="entry name" value="Integrase_recombinase_N"/>
</dbReference>
<dbReference type="PROSITE" id="PS51898">
    <property type="entry name" value="TYR_RECOMBINASE"/>
    <property type="match status" value="1"/>
</dbReference>
<evidence type="ECO:0000259" key="12">
    <source>
        <dbReference type="PROSITE" id="PS51900"/>
    </source>
</evidence>
<comment type="subcellular location">
    <subcellularLocation>
        <location evidence="1">Cytoplasm</location>
    </subcellularLocation>
</comment>
<evidence type="ECO:0000256" key="7">
    <source>
        <dbReference type="ARBA" id="ARBA00023172"/>
    </source>
</evidence>
<evidence type="ECO:0000256" key="6">
    <source>
        <dbReference type="ARBA" id="ARBA00023125"/>
    </source>
</evidence>
<keyword evidence="7" id="KW-0233">DNA recombination</keyword>
<feature type="domain" description="Core-binding (CB)" evidence="12">
    <location>
        <begin position="51"/>
        <end position="159"/>
    </location>
</feature>